<feature type="domain" description="N-acetyltransferase" evidence="3">
    <location>
        <begin position="104"/>
        <end position="246"/>
    </location>
</feature>
<organism evidence="4 5">
    <name type="scientific">Recurvomyces mirabilis</name>
    <dbReference type="NCBI Taxonomy" id="574656"/>
    <lineage>
        <taxon>Eukaryota</taxon>
        <taxon>Fungi</taxon>
        <taxon>Dikarya</taxon>
        <taxon>Ascomycota</taxon>
        <taxon>Pezizomycotina</taxon>
        <taxon>Dothideomycetes</taxon>
        <taxon>Dothideomycetidae</taxon>
        <taxon>Mycosphaerellales</taxon>
        <taxon>Teratosphaeriaceae</taxon>
        <taxon>Recurvomyces</taxon>
    </lineage>
</organism>
<feature type="region of interest" description="Disordered" evidence="1">
    <location>
        <begin position="1"/>
        <end position="31"/>
    </location>
</feature>
<name>A0AAE1C4S1_9PEZI</name>
<dbReference type="AlphaFoldDB" id="A0AAE1C4S1"/>
<dbReference type="CDD" id="cd04301">
    <property type="entry name" value="NAT_SF"/>
    <property type="match status" value="1"/>
</dbReference>
<keyword evidence="2" id="KW-1133">Transmembrane helix</keyword>
<dbReference type="PROSITE" id="PS51186">
    <property type="entry name" value="GNAT"/>
    <property type="match status" value="1"/>
</dbReference>
<feature type="transmembrane region" description="Helical" evidence="2">
    <location>
        <begin position="99"/>
        <end position="120"/>
    </location>
</feature>
<keyword evidence="2" id="KW-0472">Membrane</keyword>
<gene>
    <name evidence="4" type="ORF">LTR78_002008</name>
</gene>
<dbReference type="InterPro" id="IPR000182">
    <property type="entry name" value="GNAT_dom"/>
</dbReference>
<evidence type="ECO:0000256" key="2">
    <source>
        <dbReference type="SAM" id="Phobius"/>
    </source>
</evidence>
<sequence>MRGSTTSLPPPSPLSQPVDSPMADTHPAEDPLADVPELKTYLATEHDEKVDALKLTADSIAQMRQTANNILITNPVNMAVVVAVLALVARYMVESRGDAWVAGTTCAGIIFTVLAACRYLTQEYIYTAETINFEWLGEADVIITKFGDEIIGTVIVDWISGEGRQKRKKAWVGEIKAWTVRLKYRKKGVGSALLEEVVKEAKKKGAETVEFADDHANAKRILPSFYNKSFETRDRKARELLADLLEATPTKGKRR</sequence>
<dbReference type="Gene3D" id="3.40.630.30">
    <property type="match status" value="1"/>
</dbReference>
<evidence type="ECO:0000256" key="1">
    <source>
        <dbReference type="SAM" id="MobiDB-lite"/>
    </source>
</evidence>
<dbReference type="GO" id="GO:0016747">
    <property type="term" value="F:acyltransferase activity, transferring groups other than amino-acyl groups"/>
    <property type="evidence" value="ECO:0007669"/>
    <property type="project" value="InterPro"/>
</dbReference>
<dbReference type="EMBL" id="JAUTXT010000005">
    <property type="protein sequence ID" value="KAK3677913.1"/>
    <property type="molecule type" value="Genomic_DNA"/>
</dbReference>
<protein>
    <recommendedName>
        <fullName evidence="3">N-acetyltransferase domain-containing protein</fullName>
    </recommendedName>
</protein>
<dbReference type="InterPro" id="IPR016181">
    <property type="entry name" value="Acyl_CoA_acyltransferase"/>
</dbReference>
<dbReference type="Proteomes" id="UP001274830">
    <property type="component" value="Unassembled WGS sequence"/>
</dbReference>
<comment type="caution">
    <text evidence="4">The sequence shown here is derived from an EMBL/GenBank/DDBJ whole genome shotgun (WGS) entry which is preliminary data.</text>
</comment>
<dbReference type="Pfam" id="PF00583">
    <property type="entry name" value="Acetyltransf_1"/>
    <property type="match status" value="1"/>
</dbReference>
<evidence type="ECO:0000313" key="4">
    <source>
        <dbReference type="EMBL" id="KAK3677913.1"/>
    </source>
</evidence>
<proteinExistence type="predicted"/>
<dbReference type="SUPFAM" id="SSF55729">
    <property type="entry name" value="Acyl-CoA N-acyltransferases (Nat)"/>
    <property type="match status" value="1"/>
</dbReference>
<accession>A0AAE1C4S1</accession>
<feature type="transmembrane region" description="Helical" evidence="2">
    <location>
        <begin position="70"/>
        <end position="93"/>
    </location>
</feature>
<keyword evidence="5" id="KW-1185">Reference proteome</keyword>
<keyword evidence="2" id="KW-0812">Transmembrane</keyword>
<reference evidence="4" key="1">
    <citation type="submission" date="2023-07" db="EMBL/GenBank/DDBJ databases">
        <title>Black Yeasts Isolated from many extreme environments.</title>
        <authorList>
            <person name="Coleine C."/>
            <person name="Stajich J.E."/>
            <person name="Selbmann L."/>
        </authorList>
    </citation>
    <scope>NUCLEOTIDE SEQUENCE</scope>
    <source>
        <strain evidence="4">CCFEE 5485</strain>
    </source>
</reference>
<evidence type="ECO:0000259" key="3">
    <source>
        <dbReference type="PROSITE" id="PS51186"/>
    </source>
</evidence>
<evidence type="ECO:0000313" key="5">
    <source>
        <dbReference type="Proteomes" id="UP001274830"/>
    </source>
</evidence>